<organism evidence="2 3">
    <name type="scientific">Streptomyces pseudovenezuelae</name>
    <dbReference type="NCBI Taxonomy" id="67350"/>
    <lineage>
        <taxon>Bacteria</taxon>
        <taxon>Bacillati</taxon>
        <taxon>Actinomycetota</taxon>
        <taxon>Actinomycetes</taxon>
        <taxon>Kitasatosporales</taxon>
        <taxon>Streptomycetaceae</taxon>
        <taxon>Streptomyces</taxon>
        <taxon>Streptomyces aurantiacus group</taxon>
    </lineage>
</organism>
<evidence type="ECO:0000313" key="2">
    <source>
        <dbReference type="EMBL" id="MDH6221451.1"/>
    </source>
</evidence>
<feature type="compositionally biased region" description="Polar residues" evidence="1">
    <location>
        <begin position="207"/>
        <end position="218"/>
    </location>
</feature>
<evidence type="ECO:0000256" key="1">
    <source>
        <dbReference type="SAM" id="MobiDB-lite"/>
    </source>
</evidence>
<sequence>MAAGPIELVPNFSRIRSAVDSATRRACGIEAEPFGNLAVDQVLAAQRERGQPAPLKARGVHHLVGEQTQIVLVRGRLGQAARLLPLRSTDERQHERESTRGLPPAAQFYTELHDQTEQGRTRGGAVECGGGRGHRAGGDRHASALLLIRPHAVLCAPLRKFLTGRIDTLRRAHVAPGCRCCASRRRRASVRRPESPGHVRCGASPPSEHSSMSTQPGSQRRKATRNPVMHSP</sequence>
<dbReference type="Proteomes" id="UP001160499">
    <property type="component" value="Unassembled WGS sequence"/>
</dbReference>
<feature type="region of interest" description="Disordered" evidence="1">
    <location>
        <begin position="183"/>
        <end position="232"/>
    </location>
</feature>
<protein>
    <submittedName>
        <fullName evidence="2">Uncharacterized protein</fullName>
    </submittedName>
</protein>
<name>A0ABT6LYS0_9ACTN</name>
<gene>
    <name evidence="2" type="ORF">M2283_008798</name>
</gene>
<accession>A0ABT6LYS0</accession>
<reference evidence="2 3" key="1">
    <citation type="submission" date="2023-04" db="EMBL/GenBank/DDBJ databases">
        <title>Forest soil microbial communities from Buena Vista Peninsula, Colon Province, Panama.</title>
        <authorList>
            <person name="Bouskill N."/>
        </authorList>
    </citation>
    <scope>NUCLEOTIDE SEQUENCE [LARGE SCALE GENOMIC DNA]</scope>
    <source>
        <strain evidence="2 3">GGS1</strain>
    </source>
</reference>
<keyword evidence="3" id="KW-1185">Reference proteome</keyword>
<dbReference type="EMBL" id="JARXVH010000023">
    <property type="protein sequence ID" value="MDH6221451.1"/>
    <property type="molecule type" value="Genomic_DNA"/>
</dbReference>
<evidence type="ECO:0000313" key="3">
    <source>
        <dbReference type="Proteomes" id="UP001160499"/>
    </source>
</evidence>
<proteinExistence type="predicted"/>
<comment type="caution">
    <text evidence="2">The sequence shown here is derived from an EMBL/GenBank/DDBJ whole genome shotgun (WGS) entry which is preliminary data.</text>
</comment>